<dbReference type="EMBL" id="FTNE01000016">
    <property type="protein sequence ID" value="SIR12454.1"/>
    <property type="molecule type" value="Genomic_DNA"/>
</dbReference>
<feature type="transmembrane region" description="Helical" evidence="1">
    <location>
        <begin position="379"/>
        <end position="400"/>
    </location>
</feature>
<comment type="caution">
    <text evidence="2">The sequence shown here is derived from an EMBL/GenBank/DDBJ whole genome shotgun (WGS) entry which is preliminary data.</text>
</comment>
<sequence>MKPLALCGLIALPIGASILALLGVVAVNPAGAWSFLATYHGQPWLFGSPGYVDASIGILNQPLGRLSALDWLHGIVPWWNPYSGIGMPLAAEMQTMSFFLPFILIFKWWQGWLVVKILMQCIAGLSSYYLMRALGCRKRAAWLTGALFALNSSFLMATQAMGSMAFLPLLLLGLERAAQAARAGQTGGWNLIPFALAYSLYGGYPEVAYLDGLLAAVWALVRLAGLGPHRHRFAAKLAIGTAIGLMLTLPQIIPFLHYVGHTFLGFHKRFYAILHLRPEMAPVFLFPFIYGPIPSGRPLGIPAPFIYDWPDLGGWLGLTAVVPALAAIVRARTDRNRTLIVALTLFSLIGLARCFGLPYVTAILNAIIPDLARIDAVRFIIPAVELAVFILAGFGFDRWINDGPPRSPTATALVALLIAAGLTAVLPAAHAILAWYHASSPALRHLILFGNLLELSAGAAILIALLRRPTRLAASLVLGLIVLDSFIIASVPQLCAPRAYQFHRGGIAYLRAHLGLNRFYSLRPFGPDYPAGDELAALNDNQLPVSRGWSHYITSRLNAESDAIMFVGWWTPQGMAGGVAALRRNLANYEASGVKYIIADPGTDPFRVERPVPDHAPPAGAAVLGSGQSLETTLPAAETSIIRGTANPIDRIAILIGTYNGHAHGSLAARLCAGSICATGSAPLDHATDDAPLPINLTPPLPIAAGQTITLRLTHRQGVGAVAIWLRRNADGTTMPRLTISTDRQSQQIRRVYQDRVMTIYRLPQHRALFTASPACRLTPYGLNKLDADCPAPAKLTRLEAWFPGWHVTIDGHPAAIRRTGAVFQSITLPAGHSRVRFFYRPRGTRLAVSLALAALVVWVGLMGREGFFFVKKTQETS</sequence>
<feature type="transmembrane region" description="Helical" evidence="1">
    <location>
        <begin position="312"/>
        <end position="329"/>
    </location>
</feature>
<feature type="transmembrane region" description="Helical" evidence="1">
    <location>
        <begin position="442"/>
        <end position="465"/>
    </location>
</feature>
<dbReference type="AlphaFoldDB" id="A0A8G2CLZ4"/>
<protein>
    <recommendedName>
        <fullName evidence="4">Membrane protein YfhO</fullName>
    </recommendedName>
</protein>
<feature type="transmembrane region" description="Helical" evidence="1">
    <location>
        <begin position="207"/>
        <end position="225"/>
    </location>
</feature>
<evidence type="ECO:0000313" key="3">
    <source>
        <dbReference type="Proteomes" id="UP000186308"/>
    </source>
</evidence>
<feature type="transmembrane region" description="Helical" evidence="1">
    <location>
        <begin position="341"/>
        <end position="367"/>
    </location>
</feature>
<dbReference type="OrthoDB" id="5139172at2"/>
<dbReference type="Proteomes" id="UP000186308">
    <property type="component" value="Unassembled WGS sequence"/>
</dbReference>
<feature type="transmembrane region" description="Helical" evidence="1">
    <location>
        <begin position="143"/>
        <end position="171"/>
    </location>
</feature>
<dbReference type="RefSeq" id="WP_029313507.1">
    <property type="nucleotide sequence ID" value="NZ_FTNE01000016.1"/>
</dbReference>
<feature type="transmembrane region" description="Helical" evidence="1">
    <location>
        <begin position="113"/>
        <end position="131"/>
    </location>
</feature>
<feature type="transmembrane region" description="Helical" evidence="1">
    <location>
        <begin position="847"/>
        <end position="864"/>
    </location>
</feature>
<name>A0A8G2CLZ4_ACIRU</name>
<evidence type="ECO:0008006" key="4">
    <source>
        <dbReference type="Google" id="ProtNLM"/>
    </source>
</evidence>
<gene>
    <name evidence="2" type="ORF">SAMN05421828_11635</name>
</gene>
<feature type="transmembrane region" description="Helical" evidence="1">
    <location>
        <begin position="472"/>
        <end position="491"/>
    </location>
</feature>
<organism evidence="2 3">
    <name type="scientific">Acidiphilium rubrum</name>
    <dbReference type="NCBI Taxonomy" id="526"/>
    <lineage>
        <taxon>Bacteria</taxon>
        <taxon>Pseudomonadati</taxon>
        <taxon>Pseudomonadota</taxon>
        <taxon>Alphaproteobacteria</taxon>
        <taxon>Acetobacterales</taxon>
        <taxon>Acidocellaceae</taxon>
        <taxon>Acidiphilium</taxon>
    </lineage>
</organism>
<keyword evidence="1" id="KW-0812">Transmembrane</keyword>
<evidence type="ECO:0000313" key="2">
    <source>
        <dbReference type="EMBL" id="SIR12454.1"/>
    </source>
</evidence>
<evidence type="ECO:0000256" key="1">
    <source>
        <dbReference type="SAM" id="Phobius"/>
    </source>
</evidence>
<feature type="transmembrane region" description="Helical" evidence="1">
    <location>
        <begin position="412"/>
        <end position="436"/>
    </location>
</feature>
<keyword evidence="1" id="KW-0472">Membrane</keyword>
<keyword evidence="1" id="KW-1133">Transmembrane helix</keyword>
<proteinExistence type="predicted"/>
<feature type="transmembrane region" description="Helical" evidence="1">
    <location>
        <begin position="237"/>
        <end position="259"/>
    </location>
</feature>
<accession>A0A8G2CLZ4</accession>
<keyword evidence="3" id="KW-1185">Reference proteome</keyword>
<reference evidence="2 3" key="1">
    <citation type="submission" date="2017-01" db="EMBL/GenBank/DDBJ databases">
        <authorList>
            <person name="Varghese N."/>
            <person name="Submissions S."/>
        </authorList>
    </citation>
    <scope>NUCLEOTIDE SEQUENCE [LARGE SCALE GENOMIC DNA]</scope>
    <source>
        <strain evidence="2 3">ATCC 35905</strain>
    </source>
</reference>